<accession>A0ABV9CMS2</accession>
<evidence type="ECO:0000256" key="5">
    <source>
        <dbReference type="SAM" id="MobiDB-lite"/>
    </source>
</evidence>
<sequence length="264" mass="27226">MTDTNEMNDASGAPAGAGHGGPKVALVTGGNKGIGLEVARQLASLGMTVMLAARDPHRCEEAVALLRKEDLDVHPVILDVTDQASVSAAAEQVAERPGRLDVLVNNAGISGGLFHLPSKADLDVVRQVFETNLFGVISVTNAMLPLLRRSPAGRVVNVTSGTASLAQMSDPDLPMANLPPAAAYPASKSALNMLTIQYAKELRPEGILVNAAAPGACDTDLIKGVPMKITRTAAQGAAIIVHLATLGPDGPTGAYLHDDGPVPW</sequence>
<dbReference type="RefSeq" id="WP_380844783.1">
    <property type="nucleotide sequence ID" value="NZ_JBHSFP010000022.1"/>
</dbReference>
<dbReference type="SUPFAM" id="SSF51735">
    <property type="entry name" value="NAD(P)-binding Rossmann-fold domains"/>
    <property type="match status" value="1"/>
</dbReference>
<evidence type="ECO:0000256" key="1">
    <source>
        <dbReference type="ARBA" id="ARBA00006484"/>
    </source>
</evidence>
<proteinExistence type="inferred from homology"/>
<dbReference type="PANTHER" id="PTHR43490">
    <property type="entry name" value="(+)-NEOMENTHOL DEHYDROGENASE"/>
    <property type="match status" value="1"/>
</dbReference>
<dbReference type="PROSITE" id="PS00061">
    <property type="entry name" value="ADH_SHORT"/>
    <property type="match status" value="1"/>
</dbReference>
<evidence type="ECO:0000256" key="2">
    <source>
        <dbReference type="ARBA" id="ARBA00022857"/>
    </source>
</evidence>
<dbReference type="EMBL" id="JBHSFP010000022">
    <property type="protein sequence ID" value="MFC4534331.1"/>
    <property type="molecule type" value="Genomic_DNA"/>
</dbReference>
<keyword evidence="7" id="KW-1185">Reference proteome</keyword>
<dbReference type="InterPro" id="IPR036291">
    <property type="entry name" value="NAD(P)-bd_dom_sf"/>
</dbReference>
<dbReference type="InterPro" id="IPR002347">
    <property type="entry name" value="SDR_fam"/>
</dbReference>
<evidence type="ECO:0000256" key="4">
    <source>
        <dbReference type="RuleBase" id="RU000363"/>
    </source>
</evidence>
<dbReference type="InterPro" id="IPR045313">
    <property type="entry name" value="CBR1-like"/>
</dbReference>
<dbReference type="Pfam" id="PF00106">
    <property type="entry name" value="adh_short"/>
    <property type="match status" value="1"/>
</dbReference>
<dbReference type="Proteomes" id="UP001596004">
    <property type="component" value="Unassembled WGS sequence"/>
</dbReference>
<dbReference type="PANTHER" id="PTHR43490:SF99">
    <property type="entry name" value="SHORT-CHAIN DEHYDROGENASE_REDUCTASE"/>
    <property type="match status" value="1"/>
</dbReference>
<keyword evidence="2" id="KW-0521">NADP</keyword>
<evidence type="ECO:0000313" key="7">
    <source>
        <dbReference type="Proteomes" id="UP001596004"/>
    </source>
</evidence>
<protein>
    <submittedName>
        <fullName evidence="6">SDR family oxidoreductase</fullName>
    </submittedName>
</protein>
<feature type="region of interest" description="Disordered" evidence="5">
    <location>
        <begin position="1"/>
        <end position="24"/>
    </location>
</feature>
<organism evidence="6 7">
    <name type="scientific">Sphaerisporangium dianthi</name>
    <dbReference type="NCBI Taxonomy" id="1436120"/>
    <lineage>
        <taxon>Bacteria</taxon>
        <taxon>Bacillati</taxon>
        <taxon>Actinomycetota</taxon>
        <taxon>Actinomycetes</taxon>
        <taxon>Streptosporangiales</taxon>
        <taxon>Streptosporangiaceae</taxon>
        <taxon>Sphaerisporangium</taxon>
    </lineage>
</organism>
<dbReference type="PRINTS" id="PR00080">
    <property type="entry name" value="SDRFAMILY"/>
</dbReference>
<dbReference type="CDD" id="cd05324">
    <property type="entry name" value="carb_red_PTCR-like_SDR_c"/>
    <property type="match status" value="1"/>
</dbReference>
<dbReference type="Gene3D" id="3.40.50.720">
    <property type="entry name" value="NAD(P)-binding Rossmann-like Domain"/>
    <property type="match status" value="1"/>
</dbReference>
<evidence type="ECO:0000313" key="6">
    <source>
        <dbReference type="EMBL" id="MFC4534331.1"/>
    </source>
</evidence>
<evidence type="ECO:0000256" key="3">
    <source>
        <dbReference type="ARBA" id="ARBA00023002"/>
    </source>
</evidence>
<dbReference type="PRINTS" id="PR00081">
    <property type="entry name" value="GDHRDH"/>
</dbReference>
<comment type="similarity">
    <text evidence="1 4">Belongs to the short-chain dehydrogenases/reductases (SDR) family.</text>
</comment>
<gene>
    <name evidence="6" type="ORF">ACFO60_26530</name>
</gene>
<name>A0ABV9CMS2_9ACTN</name>
<dbReference type="InterPro" id="IPR020904">
    <property type="entry name" value="Sc_DH/Rdtase_CS"/>
</dbReference>
<keyword evidence="3" id="KW-0560">Oxidoreductase</keyword>
<reference evidence="7" key="1">
    <citation type="journal article" date="2019" name="Int. J. Syst. Evol. Microbiol.">
        <title>The Global Catalogue of Microorganisms (GCM) 10K type strain sequencing project: providing services to taxonomists for standard genome sequencing and annotation.</title>
        <authorList>
            <consortium name="The Broad Institute Genomics Platform"/>
            <consortium name="The Broad Institute Genome Sequencing Center for Infectious Disease"/>
            <person name="Wu L."/>
            <person name="Ma J."/>
        </authorList>
    </citation>
    <scope>NUCLEOTIDE SEQUENCE [LARGE SCALE GENOMIC DNA]</scope>
    <source>
        <strain evidence="7">CGMCC 4.7132</strain>
    </source>
</reference>
<comment type="caution">
    <text evidence="6">The sequence shown here is derived from an EMBL/GenBank/DDBJ whole genome shotgun (WGS) entry which is preliminary data.</text>
</comment>